<organism evidence="1 2">
    <name type="scientific">Beta vulgaris subsp. vulgaris</name>
    <name type="common">Beet</name>
    <dbReference type="NCBI Taxonomy" id="3555"/>
    <lineage>
        <taxon>Eukaryota</taxon>
        <taxon>Viridiplantae</taxon>
        <taxon>Streptophyta</taxon>
        <taxon>Embryophyta</taxon>
        <taxon>Tracheophyta</taxon>
        <taxon>Spermatophyta</taxon>
        <taxon>Magnoliopsida</taxon>
        <taxon>eudicotyledons</taxon>
        <taxon>Gunneridae</taxon>
        <taxon>Pentapetalae</taxon>
        <taxon>Caryophyllales</taxon>
        <taxon>Chenopodiaceae</taxon>
        <taxon>Betoideae</taxon>
        <taxon>Beta</taxon>
    </lineage>
</organism>
<dbReference type="AlphaFoldDB" id="A0A0J8B0Z4"/>
<evidence type="ECO:0000313" key="1">
    <source>
        <dbReference type="EMBL" id="KMS94661.1"/>
    </source>
</evidence>
<dbReference type="Proteomes" id="UP000035740">
    <property type="component" value="Unassembled WGS sequence"/>
</dbReference>
<dbReference type="EMBL" id="KQ091430">
    <property type="protein sequence ID" value="KMS94661.1"/>
    <property type="molecule type" value="Genomic_DNA"/>
</dbReference>
<dbReference type="Gramene" id="KMS94661">
    <property type="protein sequence ID" value="KMS94661"/>
    <property type="gene ID" value="BVRB_016520"/>
</dbReference>
<evidence type="ECO:0000313" key="2">
    <source>
        <dbReference type="Proteomes" id="UP000035740"/>
    </source>
</evidence>
<keyword evidence="2" id="KW-1185">Reference proteome</keyword>
<feature type="non-terminal residue" evidence="1">
    <location>
        <position position="1"/>
    </location>
</feature>
<accession>A0A0J8B0Z4</accession>
<proteinExistence type="predicted"/>
<gene>
    <name evidence="1" type="ORF">BVRB_016520</name>
</gene>
<sequence>DSWLSFFRPRDFGILLLDAVLYVPGNEEAQYTIKISISDDVPSHACQTCPTSPGTGSPGKQ</sequence>
<dbReference type="eggNOG" id="ENOG502QSN8">
    <property type="taxonomic scope" value="Eukaryota"/>
</dbReference>
<dbReference type="OrthoDB" id="535599at2759"/>
<name>A0A0J8B0Z4_BETVV</name>
<protein>
    <submittedName>
        <fullName evidence="1">Uncharacterized protein</fullName>
    </submittedName>
</protein>
<reference evidence="1 2" key="1">
    <citation type="journal article" date="2014" name="Nature">
        <title>The genome of the recently domesticated crop plant sugar beet (Beta vulgaris).</title>
        <authorList>
            <person name="Dohm J.C."/>
            <person name="Minoche A.E."/>
            <person name="Holtgrawe D."/>
            <person name="Capella-Gutierrez S."/>
            <person name="Zakrzewski F."/>
            <person name="Tafer H."/>
            <person name="Rupp O."/>
            <person name="Sorensen T.R."/>
            <person name="Stracke R."/>
            <person name="Reinhardt R."/>
            <person name="Goesmann A."/>
            <person name="Kraft T."/>
            <person name="Schulz B."/>
            <person name="Stadler P.F."/>
            <person name="Schmidt T."/>
            <person name="Gabaldon T."/>
            <person name="Lehrach H."/>
            <person name="Weisshaar B."/>
            <person name="Himmelbauer H."/>
        </authorList>
    </citation>
    <scope>NUCLEOTIDE SEQUENCE [LARGE SCALE GENOMIC DNA]</scope>
    <source>
        <tissue evidence="1">Taproot</tissue>
    </source>
</reference>